<reference evidence="1" key="1">
    <citation type="submission" date="2023-06" db="EMBL/GenBank/DDBJ databases">
        <authorList>
            <person name="Kurt Z."/>
        </authorList>
    </citation>
    <scope>NUCLEOTIDE SEQUENCE</scope>
</reference>
<dbReference type="EMBL" id="CATOUU010000968">
    <property type="protein sequence ID" value="CAI9963416.1"/>
    <property type="molecule type" value="Genomic_DNA"/>
</dbReference>
<evidence type="ECO:0000313" key="1">
    <source>
        <dbReference type="EMBL" id="CAI9963416.1"/>
    </source>
</evidence>
<dbReference type="Proteomes" id="UP001642409">
    <property type="component" value="Unassembled WGS sequence"/>
</dbReference>
<organism evidence="1">
    <name type="scientific">Hexamita inflata</name>
    <dbReference type="NCBI Taxonomy" id="28002"/>
    <lineage>
        <taxon>Eukaryota</taxon>
        <taxon>Metamonada</taxon>
        <taxon>Diplomonadida</taxon>
        <taxon>Hexamitidae</taxon>
        <taxon>Hexamitinae</taxon>
        <taxon>Hexamita</taxon>
    </lineage>
</organism>
<evidence type="ECO:0000313" key="2">
    <source>
        <dbReference type="EMBL" id="CAL6070883.1"/>
    </source>
</evidence>
<gene>
    <name evidence="1" type="ORF">HINF_LOCUS51061</name>
    <name evidence="2" type="ORF">HINF_LOCUS54877</name>
</gene>
<keyword evidence="3" id="KW-1185">Reference proteome</keyword>
<dbReference type="EMBL" id="CAXDID020000288">
    <property type="protein sequence ID" value="CAL6070883.1"/>
    <property type="molecule type" value="Genomic_DNA"/>
</dbReference>
<sequence>MSQAANFQQPTFQLNVQYSNLVTARSNKVLYKILIFRTRKITLEFQSIYKLLQTLLIERTEHSWGEWTILSTSPNLNVIGVEVNPIPSLIIVKASLSPSPRNLCNLRRRKSSRKISEFYIIKTPTNIIYQNQLNYSHTTFDYSGHENILQFQILDHIILEYRLIKPISPVKPLQLLTFSYFQRLLHKNTLKYSQNMLKIAGF</sequence>
<proteinExistence type="predicted"/>
<name>A0AA86USV1_9EUKA</name>
<comment type="caution">
    <text evidence="1">The sequence shown here is derived from an EMBL/GenBank/DDBJ whole genome shotgun (WGS) entry which is preliminary data.</text>
</comment>
<evidence type="ECO:0000313" key="3">
    <source>
        <dbReference type="Proteomes" id="UP001642409"/>
    </source>
</evidence>
<dbReference type="AlphaFoldDB" id="A0AA86USV1"/>
<reference evidence="2 3" key="2">
    <citation type="submission" date="2024-07" db="EMBL/GenBank/DDBJ databases">
        <authorList>
            <person name="Akdeniz Z."/>
        </authorList>
    </citation>
    <scope>NUCLEOTIDE SEQUENCE [LARGE SCALE GENOMIC DNA]</scope>
</reference>
<protein>
    <submittedName>
        <fullName evidence="2">Hypothetical_protein</fullName>
    </submittedName>
</protein>
<accession>A0AA86USV1</accession>